<reference evidence="1 2" key="1">
    <citation type="submission" date="2024-02" db="EMBL/GenBank/DDBJ databases">
        <title>First draft genome assembly of two strains of Seiridium cardinale.</title>
        <authorList>
            <person name="Emiliani G."/>
            <person name="Scali E."/>
        </authorList>
    </citation>
    <scope>NUCLEOTIDE SEQUENCE [LARGE SCALE GENOMIC DNA]</scope>
    <source>
        <strain evidence="1 2">BM-138-000479</strain>
    </source>
</reference>
<gene>
    <name evidence="1" type="ORF">SCAR479_13422</name>
</gene>
<organism evidence="1 2">
    <name type="scientific">Seiridium cardinale</name>
    <dbReference type="NCBI Taxonomy" id="138064"/>
    <lineage>
        <taxon>Eukaryota</taxon>
        <taxon>Fungi</taxon>
        <taxon>Dikarya</taxon>
        <taxon>Ascomycota</taxon>
        <taxon>Pezizomycotina</taxon>
        <taxon>Sordariomycetes</taxon>
        <taxon>Xylariomycetidae</taxon>
        <taxon>Amphisphaeriales</taxon>
        <taxon>Sporocadaceae</taxon>
        <taxon>Seiridium</taxon>
    </lineage>
</organism>
<evidence type="ECO:0000313" key="2">
    <source>
        <dbReference type="Proteomes" id="UP001465668"/>
    </source>
</evidence>
<name>A0ABR2X7Z7_9PEZI</name>
<dbReference type="EMBL" id="JARVKM010000107">
    <property type="protein sequence ID" value="KAK9769877.1"/>
    <property type="molecule type" value="Genomic_DNA"/>
</dbReference>
<dbReference type="Proteomes" id="UP001465668">
    <property type="component" value="Unassembled WGS sequence"/>
</dbReference>
<sequence>MGEEVHFLDWLDGRVTNGGRFLLATANTWRCHAVCLKSAYTAIWSPFPQVRSHFDDVGYYCCVVVLGREEPQWTIKYAARFFRVREMLLLDDGKVEDLVLEPGIVGVSLNLPPLP</sequence>
<comment type="caution">
    <text evidence="1">The sequence shown here is derived from an EMBL/GenBank/DDBJ whole genome shotgun (WGS) entry which is preliminary data.</text>
</comment>
<proteinExistence type="predicted"/>
<keyword evidence="2" id="KW-1185">Reference proteome</keyword>
<protein>
    <submittedName>
        <fullName evidence="1">Uncharacterized protein</fullName>
    </submittedName>
</protein>
<evidence type="ECO:0000313" key="1">
    <source>
        <dbReference type="EMBL" id="KAK9769877.1"/>
    </source>
</evidence>
<accession>A0ABR2X7Z7</accession>